<dbReference type="InterPro" id="IPR011060">
    <property type="entry name" value="RibuloseP-bd_barrel"/>
</dbReference>
<keyword evidence="5 9" id="KW-0210">Decarboxylase</keyword>
<sequence>MTILDDIVEYKTTLIEDGYYKRKLTEIKSERSHSKRSFISALEASNHIEVIAEIKSKSPSVKDIPTRNLVEQVKVYEAHGAKAISILTDEKYFSGSFERLMQLRQHTDLPILCKDFIVDTSQIDVAHQAGADIILLIVHILTDAQLELLYNYALEKDLEVLVEVHDKQELERAHQLNPRLIGVNNRDLKTFITDVQHTKHILNGDLNSHTYYISESGIQSPEDIAAIIDSGISGVLMGEALMRSKRLDALIPQLRQRI</sequence>
<dbReference type="GO" id="GO:0000162">
    <property type="term" value="P:L-tryptophan biosynthetic process"/>
    <property type="evidence" value="ECO:0007669"/>
    <property type="project" value="UniProtKB-UniRule"/>
</dbReference>
<evidence type="ECO:0000256" key="5">
    <source>
        <dbReference type="ARBA" id="ARBA00022793"/>
    </source>
</evidence>
<dbReference type="RefSeq" id="WP_009383987.1">
    <property type="nucleotide sequence ID" value="NZ_AMSQ01000013.1"/>
</dbReference>
<proteinExistence type="inferred from homology"/>
<dbReference type="NCBIfam" id="NF001371">
    <property type="entry name" value="PRK00278.1-3"/>
    <property type="match status" value="1"/>
</dbReference>
<dbReference type="STRING" id="1229783.C273_08306"/>
<keyword evidence="7 9" id="KW-0057">Aromatic amino acid biosynthesis</keyword>
<dbReference type="SUPFAM" id="SSF51366">
    <property type="entry name" value="Ribulose-phoshate binding barrel"/>
    <property type="match status" value="1"/>
</dbReference>
<evidence type="ECO:0000256" key="3">
    <source>
        <dbReference type="ARBA" id="ARBA00008737"/>
    </source>
</evidence>
<protein>
    <recommendedName>
        <fullName evidence="9">Indole-3-glycerol phosphate synthase</fullName>
        <shortName evidence="9">IGPS</shortName>
        <ecNumber evidence="9">4.1.1.48</ecNumber>
    </recommendedName>
</protein>
<evidence type="ECO:0000256" key="6">
    <source>
        <dbReference type="ARBA" id="ARBA00022822"/>
    </source>
</evidence>
<organism evidence="11 12">
    <name type="scientific">Staphylococcus massiliensis S46</name>
    <dbReference type="NCBI Taxonomy" id="1229783"/>
    <lineage>
        <taxon>Bacteria</taxon>
        <taxon>Bacillati</taxon>
        <taxon>Bacillota</taxon>
        <taxon>Bacilli</taxon>
        <taxon>Bacillales</taxon>
        <taxon>Staphylococcaceae</taxon>
        <taxon>Staphylococcus</taxon>
    </lineage>
</organism>
<accession>K9AWZ3</accession>
<comment type="caution">
    <text evidence="11">The sequence shown here is derived from an EMBL/GenBank/DDBJ whole genome shotgun (WGS) entry which is preliminary data.</text>
</comment>
<keyword evidence="12" id="KW-1185">Reference proteome</keyword>
<dbReference type="EMBL" id="AMSQ01000013">
    <property type="protein sequence ID" value="EKU47092.1"/>
    <property type="molecule type" value="Genomic_DNA"/>
</dbReference>
<dbReference type="AlphaFoldDB" id="K9AWZ3"/>
<evidence type="ECO:0000256" key="1">
    <source>
        <dbReference type="ARBA" id="ARBA00001633"/>
    </source>
</evidence>
<evidence type="ECO:0000256" key="8">
    <source>
        <dbReference type="ARBA" id="ARBA00023239"/>
    </source>
</evidence>
<dbReference type="eggNOG" id="COG0134">
    <property type="taxonomic scope" value="Bacteria"/>
</dbReference>
<evidence type="ECO:0000313" key="12">
    <source>
        <dbReference type="Proteomes" id="UP000009885"/>
    </source>
</evidence>
<keyword evidence="8 9" id="KW-0456">Lyase</keyword>
<gene>
    <name evidence="9 11" type="primary">trpC</name>
    <name evidence="11" type="ORF">C273_08306</name>
</gene>
<dbReference type="GO" id="GO:0004640">
    <property type="term" value="F:phosphoribosylanthranilate isomerase activity"/>
    <property type="evidence" value="ECO:0007669"/>
    <property type="project" value="TreeGrafter"/>
</dbReference>
<dbReference type="UniPathway" id="UPA00035">
    <property type="reaction ID" value="UER00043"/>
</dbReference>
<evidence type="ECO:0000256" key="2">
    <source>
        <dbReference type="ARBA" id="ARBA00004696"/>
    </source>
</evidence>
<dbReference type="PANTHER" id="PTHR22854">
    <property type="entry name" value="TRYPTOPHAN BIOSYNTHESIS PROTEIN"/>
    <property type="match status" value="1"/>
</dbReference>
<dbReference type="InterPro" id="IPR013785">
    <property type="entry name" value="Aldolase_TIM"/>
</dbReference>
<dbReference type="InterPro" id="IPR045186">
    <property type="entry name" value="Indole-3-glycerol_P_synth"/>
</dbReference>
<dbReference type="Pfam" id="PF00218">
    <property type="entry name" value="IGPS"/>
    <property type="match status" value="1"/>
</dbReference>
<comment type="pathway">
    <text evidence="2 9">Amino-acid biosynthesis; L-tryptophan biosynthesis; L-tryptophan from chorismate: step 4/5.</text>
</comment>
<comment type="similarity">
    <text evidence="3 9">Belongs to the TrpC family.</text>
</comment>
<evidence type="ECO:0000313" key="11">
    <source>
        <dbReference type="EMBL" id="EKU47092.1"/>
    </source>
</evidence>
<evidence type="ECO:0000256" key="7">
    <source>
        <dbReference type="ARBA" id="ARBA00023141"/>
    </source>
</evidence>
<dbReference type="InterPro" id="IPR013798">
    <property type="entry name" value="Indole-3-glycerol_P_synth_dom"/>
</dbReference>
<reference evidence="11 12" key="1">
    <citation type="journal article" date="2013" name="Genome Announc.">
        <title>Genome Sequence of Staphylococcus massiliensis Strain S46, Isolated from the Surface of Healthy Human Skin.</title>
        <authorList>
            <person name="Srivastav R."/>
            <person name="Singh A."/>
            <person name="Jangir P.K."/>
            <person name="Kumari C."/>
            <person name="Muduli S."/>
            <person name="Sharma R."/>
        </authorList>
    </citation>
    <scope>NUCLEOTIDE SEQUENCE [LARGE SCALE GENOMIC DNA]</scope>
    <source>
        <strain evidence="11 12">S46</strain>
    </source>
</reference>
<dbReference type="CDD" id="cd00331">
    <property type="entry name" value="IGPS"/>
    <property type="match status" value="1"/>
</dbReference>
<dbReference type="Gene3D" id="3.20.20.70">
    <property type="entry name" value="Aldolase class I"/>
    <property type="match status" value="1"/>
</dbReference>
<dbReference type="EC" id="4.1.1.48" evidence="9"/>
<evidence type="ECO:0000259" key="10">
    <source>
        <dbReference type="Pfam" id="PF00218"/>
    </source>
</evidence>
<dbReference type="GO" id="GO:0004425">
    <property type="term" value="F:indole-3-glycerol-phosphate synthase activity"/>
    <property type="evidence" value="ECO:0007669"/>
    <property type="project" value="UniProtKB-UniRule"/>
</dbReference>
<dbReference type="PROSITE" id="PS00614">
    <property type="entry name" value="IGPS"/>
    <property type="match status" value="1"/>
</dbReference>
<name>K9AWZ3_9STAP</name>
<feature type="domain" description="Indole-3-glycerol phosphate synthase" evidence="10">
    <location>
        <begin position="4"/>
        <end position="253"/>
    </location>
</feature>
<comment type="catalytic activity">
    <reaction evidence="1 9">
        <text>1-(2-carboxyphenylamino)-1-deoxy-D-ribulose 5-phosphate + H(+) = (1S,2R)-1-C-(indol-3-yl)glycerol 3-phosphate + CO2 + H2O</text>
        <dbReference type="Rhea" id="RHEA:23476"/>
        <dbReference type="ChEBI" id="CHEBI:15377"/>
        <dbReference type="ChEBI" id="CHEBI:15378"/>
        <dbReference type="ChEBI" id="CHEBI:16526"/>
        <dbReference type="ChEBI" id="CHEBI:58613"/>
        <dbReference type="ChEBI" id="CHEBI:58866"/>
        <dbReference type="EC" id="4.1.1.48"/>
    </reaction>
</comment>
<keyword evidence="6 9" id="KW-0822">Tryptophan biosynthesis</keyword>
<dbReference type="PANTHER" id="PTHR22854:SF2">
    <property type="entry name" value="INDOLE-3-GLYCEROL-PHOSPHATE SYNTHASE"/>
    <property type="match status" value="1"/>
</dbReference>
<dbReference type="PATRIC" id="fig|1229783.3.peg.1672"/>
<dbReference type="OrthoDB" id="9804217at2"/>
<evidence type="ECO:0000256" key="4">
    <source>
        <dbReference type="ARBA" id="ARBA00022605"/>
    </source>
</evidence>
<dbReference type="FunFam" id="3.20.20.70:FF:000024">
    <property type="entry name" value="Indole-3-glycerol phosphate synthase"/>
    <property type="match status" value="1"/>
</dbReference>
<dbReference type="InterPro" id="IPR001468">
    <property type="entry name" value="Indole-3-GlycerolPSynthase_CS"/>
</dbReference>
<evidence type="ECO:0000256" key="9">
    <source>
        <dbReference type="HAMAP-Rule" id="MF_00134"/>
    </source>
</evidence>
<dbReference type="HAMAP" id="MF_00134_B">
    <property type="entry name" value="IGPS_B"/>
    <property type="match status" value="1"/>
</dbReference>
<keyword evidence="4 9" id="KW-0028">Amino-acid biosynthesis</keyword>
<dbReference type="Proteomes" id="UP000009885">
    <property type="component" value="Unassembled WGS sequence"/>
</dbReference>